<dbReference type="AlphaFoldDB" id="A0AA37SHV8"/>
<gene>
    <name evidence="3" type="ORF">GCM10007872_09090</name>
</gene>
<dbReference type="EMBL" id="BSNZ01000006">
    <property type="protein sequence ID" value="GLQ84001.1"/>
    <property type="molecule type" value="Genomic_DNA"/>
</dbReference>
<name>A0AA37SHV8_9PROT</name>
<dbReference type="PROSITE" id="PS51257">
    <property type="entry name" value="PROKAR_LIPOPROTEIN"/>
    <property type="match status" value="1"/>
</dbReference>
<feature type="chain" id="PRO_5041332895" description="Lipoprotein" evidence="2">
    <location>
        <begin position="21"/>
        <end position="70"/>
    </location>
</feature>
<dbReference type="Proteomes" id="UP001156708">
    <property type="component" value="Unassembled WGS sequence"/>
</dbReference>
<organism evidence="3 4">
    <name type="scientific">Gluconobacter sphaericus NBRC 12467</name>
    <dbReference type="NCBI Taxonomy" id="1307951"/>
    <lineage>
        <taxon>Bacteria</taxon>
        <taxon>Pseudomonadati</taxon>
        <taxon>Pseudomonadota</taxon>
        <taxon>Alphaproteobacteria</taxon>
        <taxon>Acetobacterales</taxon>
        <taxon>Acetobacteraceae</taxon>
        <taxon>Gluconobacter</taxon>
    </lineage>
</organism>
<evidence type="ECO:0000313" key="3">
    <source>
        <dbReference type="EMBL" id="GLQ84001.1"/>
    </source>
</evidence>
<evidence type="ECO:0008006" key="5">
    <source>
        <dbReference type="Google" id="ProtNLM"/>
    </source>
</evidence>
<evidence type="ECO:0000313" key="4">
    <source>
        <dbReference type="Proteomes" id="UP001156708"/>
    </source>
</evidence>
<keyword evidence="4" id="KW-1185">Reference proteome</keyword>
<sequence length="70" mass="7257">MKKNCAVAVFILLSACASHSSPADMATSANDDDSGYNVRGHQGSGMGGNGSIWGEVFRTALQTGMGFVHH</sequence>
<protein>
    <recommendedName>
        <fullName evidence="5">Lipoprotein</fullName>
    </recommendedName>
</protein>
<dbReference type="RefSeq" id="WP_141353636.1">
    <property type="nucleotide sequence ID" value="NZ_BARA01000050.1"/>
</dbReference>
<feature type="signal peptide" evidence="2">
    <location>
        <begin position="1"/>
        <end position="20"/>
    </location>
</feature>
<comment type="caution">
    <text evidence="3">The sequence shown here is derived from an EMBL/GenBank/DDBJ whole genome shotgun (WGS) entry which is preliminary data.</text>
</comment>
<reference evidence="4" key="1">
    <citation type="journal article" date="2019" name="Int. J. Syst. Evol. Microbiol.">
        <title>The Global Catalogue of Microorganisms (GCM) 10K type strain sequencing project: providing services to taxonomists for standard genome sequencing and annotation.</title>
        <authorList>
            <consortium name="The Broad Institute Genomics Platform"/>
            <consortium name="The Broad Institute Genome Sequencing Center for Infectious Disease"/>
            <person name="Wu L."/>
            <person name="Ma J."/>
        </authorList>
    </citation>
    <scope>NUCLEOTIDE SEQUENCE [LARGE SCALE GENOMIC DNA]</scope>
    <source>
        <strain evidence="4">NBRC 12467</strain>
    </source>
</reference>
<accession>A0AA37SHV8</accession>
<keyword evidence="2" id="KW-0732">Signal</keyword>
<feature type="region of interest" description="Disordered" evidence="1">
    <location>
        <begin position="19"/>
        <end position="41"/>
    </location>
</feature>
<evidence type="ECO:0000256" key="1">
    <source>
        <dbReference type="SAM" id="MobiDB-lite"/>
    </source>
</evidence>
<evidence type="ECO:0000256" key="2">
    <source>
        <dbReference type="SAM" id="SignalP"/>
    </source>
</evidence>
<proteinExistence type="predicted"/>